<comment type="caution">
    <text evidence="2">The sequence shown here is derived from an EMBL/GenBank/DDBJ whole genome shotgun (WGS) entry which is preliminary data.</text>
</comment>
<evidence type="ECO:0000313" key="3">
    <source>
        <dbReference type="Proteomes" id="UP000019149"/>
    </source>
</evidence>
<dbReference type="GeneID" id="36346944"/>
<dbReference type="EMBL" id="APAU02000571">
    <property type="protein sequence ID" value="EUB53911.1"/>
    <property type="molecule type" value="Genomic_DNA"/>
</dbReference>
<proteinExistence type="predicted"/>
<accession>W6U0D1</accession>
<protein>
    <submittedName>
        <fullName evidence="2">Uncharacterized protein</fullName>
    </submittedName>
</protein>
<keyword evidence="3" id="KW-1185">Reference proteome</keyword>
<reference evidence="2 3" key="1">
    <citation type="journal article" date="2013" name="Nat. Genet.">
        <title>The genome of the hydatid tapeworm Echinococcus granulosus.</title>
        <authorList>
            <person name="Zheng H."/>
            <person name="Zhang W."/>
            <person name="Zhang L."/>
            <person name="Zhang Z."/>
            <person name="Li J."/>
            <person name="Lu G."/>
            <person name="Zhu Y."/>
            <person name="Wang Y."/>
            <person name="Huang Y."/>
            <person name="Liu J."/>
            <person name="Kang H."/>
            <person name="Chen J."/>
            <person name="Wang L."/>
            <person name="Chen A."/>
            <person name="Yu S."/>
            <person name="Gao Z."/>
            <person name="Jin L."/>
            <person name="Gu W."/>
            <person name="Wang Z."/>
            <person name="Zhao L."/>
            <person name="Shi B."/>
            <person name="Wen H."/>
            <person name="Lin R."/>
            <person name="Jones M.K."/>
            <person name="Brejova B."/>
            <person name="Vinar T."/>
            <person name="Zhao G."/>
            <person name="McManus D.P."/>
            <person name="Chen Z."/>
            <person name="Zhou Y."/>
            <person name="Wang S."/>
        </authorList>
    </citation>
    <scope>NUCLEOTIDE SEQUENCE [LARGE SCALE GENOMIC DNA]</scope>
</reference>
<gene>
    <name evidence="2" type="ORF">EGR_11231</name>
</gene>
<organism evidence="2 3">
    <name type="scientific">Echinococcus granulosus</name>
    <name type="common">Hydatid tapeworm</name>
    <dbReference type="NCBI Taxonomy" id="6210"/>
    <lineage>
        <taxon>Eukaryota</taxon>
        <taxon>Metazoa</taxon>
        <taxon>Spiralia</taxon>
        <taxon>Lophotrochozoa</taxon>
        <taxon>Platyhelminthes</taxon>
        <taxon>Cestoda</taxon>
        <taxon>Eucestoda</taxon>
        <taxon>Cyclophyllidea</taxon>
        <taxon>Taeniidae</taxon>
        <taxon>Echinococcus</taxon>
        <taxon>Echinococcus granulosus group</taxon>
    </lineage>
</organism>
<evidence type="ECO:0000256" key="1">
    <source>
        <dbReference type="SAM" id="MobiDB-lite"/>
    </source>
</evidence>
<dbReference type="AlphaFoldDB" id="W6U0D1"/>
<dbReference type="RefSeq" id="XP_024345107.1">
    <property type="nucleotide sequence ID" value="XM_024500478.1"/>
</dbReference>
<evidence type="ECO:0000313" key="2">
    <source>
        <dbReference type="EMBL" id="EUB53911.1"/>
    </source>
</evidence>
<dbReference type="CTD" id="36346944"/>
<dbReference type="KEGG" id="egl:EGR_11231"/>
<feature type="region of interest" description="Disordered" evidence="1">
    <location>
        <begin position="97"/>
        <end position="120"/>
    </location>
</feature>
<name>W6U0D1_ECHGR</name>
<sequence length="120" mass="13943">MKRSHLNPLHLGKWKKNQWNRPYEKELKWENLQPSTSEYVHPSKIPKHLPTAVKARLRRLEYEVFASSASGGAGVCASPWCVRMLYADWFRRPAVAQANPDLRTNQRRAHARTTVTHATR</sequence>
<dbReference type="Proteomes" id="UP000019149">
    <property type="component" value="Unassembled WGS sequence"/>
</dbReference>